<dbReference type="Proteomes" id="UP001519309">
    <property type="component" value="Unassembled WGS sequence"/>
</dbReference>
<feature type="region of interest" description="Disordered" evidence="1">
    <location>
        <begin position="1"/>
        <end position="38"/>
    </location>
</feature>
<feature type="compositionally biased region" description="Pro residues" evidence="1">
    <location>
        <begin position="16"/>
        <end position="35"/>
    </location>
</feature>
<dbReference type="InterPro" id="IPR051162">
    <property type="entry name" value="T4SS_component"/>
</dbReference>
<dbReference type="Pfam" id="PF01935">
    <property type="entry name" value="DUF87"/>
    <property type="match status" value="1"/>
</dbReference>
<dbReference type="RefSeq" id="WP_099053113.1">
    <property type="nucleotide sequence ID" value="NZ_CP016279.1"/>
</dbReference>
<dbReference type="PANTHER" id="PTHR30121:SF11">
    <property type="entry name" value="AAA+ ATPASE DOMAIN-CONTAINING PROTEIN"/>
    <property type="match status" value="1"/>
</dbReference>
<accession>A0ABS4M6Y9</accession>
<sequence>MDDPTQAGATMTSKPPAVPGPLPQPPVQFPGPGSPPGAVDALLGSDGFAEAMPQLLLCLLERRYLTDFDPTRWTVKPPSADGSRPLLHEIRALGRPPAETGWAAAVPHVLTACHSGGHLLSVAVHGDGIRHRIHWGGRRLAGTSRGSTEDFLQSQAGVLRAHVPGLELGPADSFEEGTHADLAAFVRTAPALALITGIPAPVHGRSPAAFQSLDRLAAAVGARRYAVVVAAEPLSAGELDRTLDHCRRLRSEIHALVRHTVGNQQGETSSTSTTEAAGSEPGLSTCLTAIAVFCSLAGIFPAVRPLATAAPSVLQLASIAGGPRNTSQTKGVSTLRSHNAELLDATAEACEKLLQQHIDRLETARAQGWWRTAVYLAAESEGALESLAGALRGTCSGEATALDPLRVLRLPPATLRTAALHGRILPLVPASGGMGHPLGPAFDALATCLTSAELAVLVGLPRGPMAGLPMPDVAEFPLSAPPPEPKAVTIGRVTDAQGGEYQQVTVSDRALNRHVFITGMTGYGKTTTAKNLLVEAYTELGVPFLVIEPAKAEYRQLAQHPALKGRLRVYGIGPDAPLPLRLNPFAPVASVPLSRHIDLLKAVFNASFPMFAGMSYVLEDAMLEVYTERGWDLHTSANELLGARPSAPDVAALTPTIRELQDKIEEVLERRAYGREVHQNLGAALRSRLGSLVVGTKGMALDTRRSVPVEDLFARPALIELRNLGDDEEKSFVMALLLCRLYEYAESRAGAAMPEGEELRHLTLIEEAHRLLRAARPPSGAETPDAQAKAVAMFTDMLAEMRAYGEGFIVADQVPTKLAPEIVKNSNVKILHRLVAADDRAVVAATVNLTEQQSRHLATLPPGEAVVHDERIGSAVLARMRPPEPLAVRVQGAAGAPAEADRAYLHRHGGCRRCPAPCTVLHLADRDRARAAADQALSPFFDRLLLGTPEQLWEAWTAWRSSVPAGSLAYCTYAQAARRRLDGLGAPDRGAEFLGRDRAARILARLGEGWLKAEHLDGSARELLSEIRADLNRTIGSRPPRELSGCATCPSRCRVLPLVAPAVQALAASVSACADRPVPLDTRLRQLDALAEEHLPHACQILSEGQSRRSLLYCMTVNATAATSRGRRPTPAMDAAVAETLAALRSETL</sequence>
<name>A0ABS4M6Y9_9ACTN</name>
<dbReference type="PANTHER" id="PTHR30121">
    <property type="entry name" value="UNCHARACTERIZED PROTEIN YJGR-RELATED"/>
    <property type="match status" value="1"/>
</dbReference>
<gene>
    <name evidence="3" type="ORF">J2Z21_008169</name>
</gene>
<feature type="domain" description="Helicase HerA central" evidence="2">
    <location>
        <begin position="489"/>
        <end position="671"/>
    </location>
</feature>
<evidence type="ECO:0000256" key="1">
    <source>
        <dbReference type="SAM" id="MobiDB-lite"/>
    </source>
</evidence>
<organism evidence="3 4">
    <name type="scientific">Streptomyces griseochromogenes</name>
    <dbReference type="NCBI Taxonomy" id="68214"/>
    <lineage>
        <taxon>Bacteria</taxon>
        <taxon>Bacillati</taxon>
        <taxon>Actinomycetota</taxon>
        <taxon>Actinomycetes</taxon>
        <taxon>Kitasatosporales</taxon>
        <taxon>Streptomycetaceae</taxon>
        <taxon>Streptomyces</taxon>
    </lineage>
</organism>
<comment type="caution">
    <text evidence="3">The sequence shown here is derived from an EMBL/GenBank/DDBJ whole genome shotgun (WGS) entry which is preliminary data.</text>
</comment>
<protein>
    <submittedName>
        <fullName evidence="3">DNA helicase HerA-like ATPase</fullName>
    </submittedName>
</protein>
<evidence type="ECO:0000259" key="2">
    <source>
        <dbReference type="Pfam" id="PF01935"/>
    </source>
</evidence>
<dbReference type="EMBL" id="JAGGLP010000027">
    <property type="protein sequence ID" value="MBP2055156.1"/>
    <property type="molecule type" value="Genomic_DNA"/>
</dbReference>
<keyword evidence="4" id="KW-1185">Reference proteome</keyword>
<reference evidence="3 4" key="1">
    <citation type="submission" date="2021-03" db="EMBL/GenBank/DDBJ databases">
        <title>Genomic Encyclopedia of Type Strains, Phase IV (KMG-IV): sequencing the most valuable type-strain genomes for metagenomic binning, comparative biology and taxonomic classification.</title>
        <authorList>
            <person name="Goeker M."/>
        </authorList>
    </citation>
    <scope>NUCLEOTIDE SEQUENCE [LARGE SCALE GENOMIC DNA]</scope>
    <source>
        <strain evidence="3 4">DSM 40499</strain>
    </source>
</reference>
<dbReference type="InterPro" id="IPR002789">
    <property type="entry name" value="HerA_central"/>
</dbReference>
<dbReference type="InterPro" id="IPR027417">
    <property type="entry name" value="P-loop_NTPase"/>
</dbReference>
<dbReference type="Gene3D" id="3.40.50.300">
    <property type="entry name" value="P-loop containing nucleotide triphosphate hydrolases"/>
    <property type="match status" value="2"/>
</dbReference>
<evidence type="ECO:0000313" key="4">
    <source>
        <dbReference type="Proteomes" id="UP001519309"/>
    </source>
</evidence>
<dbReference type="SUPFAM" id="SSF52540">
    <property type="entry name" value="P-loop containing nucleoside triphosphate hydrolases"/>
    <property type="match status" value="1"/>
</dbReference>
<proteinExistence type="predicted"/>
<evidence type="ECO:0000313" key="3">
    <source>
        <dbReference type="EMBL" id="MBP2055156.1"/>
    </source>
</evidence>